<comment type="caution">
    <text evidence="6">The sequence shown here is derived from an EMBL/GenBank/DDBJ whole genome shotgun (WGS) entry which is preliminary data.</text>
</comment>
<dbReference type="InterPro" id="IPR051554">
    <property type="entry name" value="Acetyltransferase_Eis"/>
</dbReference>
<evidence type="ECO:0000256" key="2">
    <source>
        <dbReference type="ARBA" id="ARBA00022679"/>
    </source>
</evidence>
<evidence type="ECO:0000313" key="6">
    <source>
        <dbReference type="EMBL" id="MFC3765862.1"/>
    </source>
</evidence>
<dbReference type="SUPFAM" id="SSF55729">
    <property type="entry name" value="Acyl-CoA N-acyltransferases (Nat)"/>
    <property type="match status" value="1"/>
</dbReference>
<organism evidence="6 7">
    <name type="scientific">Tenggerimyces flavus</name>
    <dbReference type="NCBI Taxonomy" id="1708749"/>
    <lineage>
        <taxon>Bacteria</taxon>
        <taxon>Bacillati</taxon>
        <taxon>Actinomycetota</taxon>
        <taxon>Actinomycetes</taxon>
        <taxon>Propionibacteriales</taxon>
        <taxon>Nocardioidaceae</taxon>
        <taxon>Tenggerimyces</taxon>
    </lineage>
</organism>
<feature type="binding site" evidence="4">
    <location>
        <begin position="84"/>
        <end position="86"/>
    </location>
    <ligand>
        <name>acetyl-CoA</name>
        <dbReference type="ChEBI" id="CHEBI:57288"/>
    </ligand>
</feature>
<dbReference type="InterPro" id="IPR041380">
    <property type="entry name" value="Acetyltransf_17"/>
</dbReference>
<dbReference type="PANTHER" id="PTHR37817:SF1">
    <property type="entry name" value="N-ACETYLTRANSFERASE EIS"/>
    <property type="match status" value="1"/>
</dbReference>
<dbReference type="Pfam" id="PF13527">
    <property type="entry name" value="Acetyltransf_9"/>
    <property type="match status" value="1"/>
</dbReference>
<dbReference type="HAMAP" id="MF_01812">
    <property type="entry name" value="Eis"/>
    <property type="match status" value="1"/>
</dbReference>
<dbReference type="InterPro" id="IPR000182">
    <property type="entry name" value="GNAT_dom"/>
</dbReference>
<accession>A0ABV7YLJ9</accession>
<dbReference type="RefSeq" id="WP_205121126.1">
    <property type="nucleotide sequence ID" value="NZ_JAFBCM010000001.1"/>
</dbReference>
<dbReference type="EMBL" id="JBHRZH010000043">
    <property type="protein sequence ID" value="MFC3765862.1"/>
    <property type="molecule type" value="Genomic_DNA"/>
</dbReference>
<dbReference type="Gene3D" id="3.40.630.30">
    <property type="match status" value="2"/>
</dbReference>
<comment type="similarity">
    <text evidence="1 4">Belongs to the acetyltransferase Eis family.</text>
</comment>
<dbReference type="InterPro" id="IPR036527">
    <property type="entry name" value="SCP2_sterol-bd_dom_sf"/>
</dbReference>
<keyword evidence="2 4" id="KW-0808">Transferase</keyword>
<dbReference type="Gene3D" id="3.30.1050.10">
    <property type="entry name" value="SCP2 sterol-binding domain"/>
    <property type="match status" value="1"/>
</dbReference>
<dbReference type="NCBIfam" id="NF002367">
    <property type="entry name" value="PRK01346.1-4"/>
    <property type="match status" value="1"/>
</dbReference>
<protein>
    <submittedName>
        <fullName evidence="6">GNAT family N-acetyltransferase</fullName>
    </submittedName>
</protein>
<feature type="active site" description="Proton donor" evidence="4">
    <location>
        <position position="126"/>
    </location>
</feature>
<dbReference type="Proteomes" id="UP001595699">
    <property type="component" value="Unassembled WGS sequence"/>
</dbReference>
<feature type="binding site" evidence="4">
    <location>
        <begin position="121"/>
        <end position="122"/>
    </location>
    <ligand>
        <name>acetyl-CoA</name>
        <dbReference type="ChEBI" id="CHEBI:57288"/>
    </ligand>
</feature>
<comment type="subunit">
    <text evidence="4">Homohexamer; trimer of dimers.</text>
</comment>
<sequence>MPTHSKIEIRPSGDDWDQIVHLVELAFAQPYPEQERELDRSAFEPDRSIGAYAGSELVGHATTYFRPMAVPGDVNLWTELLTLVAVRPTHRRRGVLSSLMRDQLTGIHEVGGSPVIALTASEPAIYGRFGYGLASEHAQVEINRTDRALRPVADVENVRIEYASLEESLATCSAIREATRAERPGMFHHDDAWQRKLIADPPELREGAGELRCVLADVDGTVGGYAYFRASGPWGDRRIEVMRLHATDLLSYVALWRFLLDQDLVARTTWGRAALDEPLVSLLIDPRAAKKRIWDGHWVRLIDVDRALAARRYASPIDVVLEVADPFCPWNAGRWRLAGDATGATCERTTAPAELALDVRELGAAYLGRPSLAAAGLAGLVVEQKAGALAVASRAFVSEPLPICDTGY</sequence>
<dbReference type="InterPro" id="IPR016181">
    <property type="entry name" value="Acyl_CoA_acyltransferase"/>
</dbReference>
<evidence type="ECO:0000313" key="7">
    <source>
        <dbReference type="Proteomes" id="UP001595699"/>
    </source>
</evidence>
<keyword evidence="3 4" id="KW-0012">Acyltransferase</keyword>
<keyword evidence="7" id="KW-1185">Reference proteome</keyword>
<evidence type="ECO:0000256" key="4">
    <source>
        <dbReference type="HAMAP-Rule" id="MF_01812"/>
    </source>
</evidence>
<dbReference type="Pfam" id="PF17668">
    <property type="entry name" value="Acetyltransf_17"/>
    <property type="match status" value="1"/>
</dbReference>
<dbReference type="InterPro" id="IPR025559">
    <property type="entry name" value="Eis_dom"/>
</dbReference>
<evidence type="ECO:0000256" key="3">
    <source>
        <dbReference type="ARBA" id="ARBA00023315"/>
    </source>
</evidence>
<feature type="domain" description="N-acetyltransferase" evidence="5">
    <location>
        <begin position="7"/>
        <end position="156"/>
    </location>
</feature>
<dbReference type="SUPFAM" id="SSF55718">
    <property type="entry name" value="SCP-like"/>
    <property type="match status" value="1"/>
</dbReference>
<name>A0ABV7YLJ9_9ACTN</name>
<proteinExistence type="inferred from homology"/>
<dbReference type="PROSITE" id="PS51186">
    <property type="entry name" value="GNAT"/>
    <property type="match status" value="1"/>
</dbReference>
<feature type="binding site" evidence="4">
    <location>
        <begin position="92"/>
        <end position="97"/>
    </location>
    <ligand>
        <name>acetyl-CoA</name>
        <dbReference type="ChEBI" id="CHEBI:57288"/>
    </ligand>
</feature>
<gene>
    <name evidence="6" type="ORF">ACFOUW_33860</name>
</gene>
<feature type="active site" description="Proton acceptor; via carboxylate" evidence="4">
    <location>
        <position position="408"/>
    </location>
</feature>
<evidence type="ECO:0000256" key="1">
    <source>
        <dbReference type="ARBA" id="ARBA00009213"/>
    </source>
</evidence>
<dbReference type="Pfam" id="PF13530">
    <property type="entry name" value="SCP2_2"/>
    <property type="match status" value="1"/>
</dbReference>
<dbReference type="InterPro" id="IPR022902">
    <property type="entry name" value="NAcTrfase_Eis"/>
</dbReference>
<reference evidence="7" key="1">
    <citation type="journal article" date="2019" name="Int. J. Syst. Evol. Microbiol.">
        <title>The Global Catalogue of Microorganisms (GCM) 10K type strain sequencing project: providing services to taxonomists for standard genome sequencing and annotation.</title>
        <authorList>
            <consortium name="The Broad Institute Genomics Platform"/>
            <consortium name="The Broad Institute Genome Sequencing Center for Infectious Disease"/>
            <person name="Wu L."/>
            <person name="Ma J."/>
        </authorList>
    </citation>
    <scope>NUCLEOTIDE SEQUENCE [LARGE SCALE GENOMIC DNA]</scope>
    <source>
        <strain evidence="7">CGMCC 4.7241</strain>
    </source>
</reference>
<dbReference type="PANTHER" id="PTHR37817">
    <property type="entry name" value="N-ACETYLTRANSFERASE EIS"/>
    <property type="match status" value="1"/>
</dbReference>
<evidence type="ECO:0000259" key="5">
    <source>
        <dbReference type="PROSITE" id="PS51186"/>
    </source>
</evidence>